<sequence>MPVQDGDLVVQGENLDVLVPIAQGQQPQRAKAFVTGKWARRRSTTDHHAARLLLRVVGARARHAASTWP</sequence>
<name>A0ABW7AGH7_9ACTN</name>
<accession>A0ABW7AGH7</accession>
<keyword evidence="2" id="KW-1185">Reference proteome</keyword>
<organism evidence="1 2">
    <name type="scientific">Nonomuraea marmarensis</name>
    <dbReference type="NCBI Taxonomy" id="3351344"/>
    <lineage>
        <taxon>Bacteria</taxon>
        <taxon>Bacillati</taxon>
        <taxon>Actinomycetota</taxon>
        <taxon>Actinomycetes</taxon>
        <taxon>Streptosporangiales</taxon>
        <taxon>Streptosporangiaceae</taxon>
        <taxon>Nonomuraea</taxon>
    </lineage>
</organism>
<dbReference type="RefSeq" id="WP_393169347.1">
    <property type="nucleotide sequence ID" value="NZ_JBICRM010000015.1"/>
</dbReference>
<evidence type="ECO:0000313" key="2">
    <source>
        <dbReference type="Proteomes" id="UP001603978"/>
    </source>
</evidence>
<protein>
    <submittedName>
        <fullName evidence="1">Uncharacterized protein</fullName>
    </submittedName>
</protein>
<proteinExistence type="predicted"/>
<gene>
    <name evidence="1" type="ORF">ACFLIM_25085</name>
</gene>
<comment type="caution">
    <text evidence="1">The sequence shown here is derived from an EMBL/GenBank/DDBJ whole genome shotgun (WGS) entry which is preliminary data.</text>
</comment>
<evidence type="ECO:0000313" key="1">
    <source>
        <dbReference type="EMBL" id="MFG1706472.1"/>
    </source>
</evidence>
<dbReference type="EMBL" id="JBICRM010000015">
    <property type="protein sequence ID" value="MFG1706472.1"/>
    <property type="molecule type" value="Genomic_DNA"/>
</dbReference>
<reference evidence="1 2" key="1">
    <citation type="submission" date="2024-10" db="EMBL/GenBank/DDBJ databases">
        <authorList>
            <person name="Topkara A.R."/>
            <person name="Saygin H."/>
        </authorList>
    </citation>
    <scope>NUCLEOTIDE SEQUENCE [LARGE SCALE GENOMIC DNA]</scope>
    <source>
        <strain evidence="1 2">M3C6</strain>
    </source>
</reference>
<dbReference type="Proteomes" id="UP001603978">
    <property type="component" value="Unassembled WGS sequence"/>
</dbReference>